<dbReference type="InterPro" id="IPR044974">
    <property type="entry name" value="Disease_R_plants"/>
</dbReference>
<dbReference type="InterPro" id="IPR000157">
    <property type="entry name" value="TIR_dom"/>
</dbReference>
<dbReference type="GO" id="GO:0007165">
    <property type="term" value="P:signal transduction"/>
    <property type="evidence" value="ECO:0007669"/>
    <property type="project" value="InterPro"/>
</dbReference>
<dbReference type="PANTHER" id="PTHR11017:SF578">
    <property type="entry name" value="ADP-RIBOSYL CYCLASE_CYCLIC ADP-RIBOSE HYDROLASE"/>
    <property type="match status" value="1"/>
</dbReference>
<protein>
    <recommendedName>
        <fullName evidence="6">TIR domain-containing protein</fullName>
    </recommendedName>
</protein>
<evidence type="ECO:0000256" key="4">
    <source>
        <dbReference type="ARBA" id="ARBA00023027"/>
    </source>
</evidence>
<dbReference type="InterPro" id="IPR036390">
    <property type="entry name" value="WH_DNA-bd_sf"/>
</dbReference>
<dbReference type="InterPro" id="IPR042197">
    <property type="entry name" value="Apaf_helical"/>
</dbReference>
<dbReference type="Pfam" id="PF00931">
    <property type="entry name" value="NB-ARC"/>
    <property type="match status" value="1"/>
</dbReference>
<keyword evidence="8" id="KW-1185">Reference proteome</keyword>
<dbReference type="InterPro" id="IPR032675">
    <property type="entry name" value="LRR_dom_sf"/>
</dbReference>
<dbReference type="PANTHER" id="PTHR11017">
    <property type="entry name" value="LEUCINE-RICH REPEAT-CONTAINING PROTEIN"/>
    <property type="match status" value="1"/>
</dbReference>
<dbReference type="PRINTS" id="PR00364">
    <property type="entry name" value="DISEASERSIST"/>
</dbReference>
<evidence type="ECO:0000256" key="3">
    <source>
        <dbReference type="ARBA" id="ARBA00022821"/>
    </source>
</evidence>
<keyword evidence="5" id="KW-0175">Coiled coil</keyword>
<dbReference type="Gene3D" id="3.80.10.10">
    <property type="entry name" value="Ribonuclease Inhibitor"/>
    <property type="match status" value="3"/>
</dbReference>
<evidence type="ECO:0000313" key="7">
    <source>
        <dbReference type="EMBL" id="KAI5314377.1"/>
    </source>
</evidence>
<dbReference type="SMART" id="SM00255">
    <property type="entry name" value="TIR"/>
    <property type="match status" value="1"/>
</dbReference>
<dbReference type="PROSITE" id="PS50104">
    <property type="entry name" value="TIR"/>
    <property type="match status" value="1"/>
</dbReference>
<evidence type="ECO:0000256" key="1">
    <source>
        <dbReference type="ARBA" id="ARBA00022614"/>
    </source>
</evidence>
<name>A0AAD4YLD3_PRUDU</name>
<dbReference type="InterPro" id="IPR002182">
    <property type="entry name" value="NB-ARC"/>
</dbReference>
<dbReference type="SUPFAM" id="SSF52200">
    <property type="entry name" value="Toll/Interleukin receptor TIR domain"/>
    <property type="match status" value="1"/>
</dbReference>
<dbReference type="SUPFAM" id="SSF46785">
    <property type="entry name" value="Winged helix' DNA-binding domain"/>
    <property type="match status" value="1"/>
</dbReference>
<evidence type="ECO:0000256" key="2">
    <source>
        <dbReference type="ARBA" id="ARBA00022737"/>
    </source>
</evidence>
<dbReference type="InterPro" id="IPR058192">
    <property type="entry name" value="WHD_ROQ1-like"/>
</dbReference>
<dbReference type="Gene3D" id="1.10.8.430">
    <property type="entry name" value="Helical domain of apoptotic protease-activating factors"/>
    <property type="match status" value="1"/>
</dbReference>
<dbReference type="FunFam" id="3.40.50.10140:FF:000007">
    <property type="entry name" value="Disease resistance protein (TIR-NBS-LRR class)"/>
    <property type="match status" value="1"/>
</dbReference>
<keyword evidence="1" id="KW-0433">Leucine-rich repeat</keyword>
<reference evidence="7 8" key="1">
    <citation type="journal article" date="2022" name="G3 (Bethesda)">
        <title>Whole-genome sequence and methylome profiling of the almond [Prunus dulcis (Mill.) D.A. Webb] cultivar 'Nonpareil'.</title>
        <authorList>
            <person name="D'Amico-Willman K.M."/>
            <person name="Ouma W.Z."/>
            <person name="Meulia T."/>
            <person name="Sideli G.M."/>
            <person name="Gradziel T.M."/>
            <person name="Fresnedo-Ramirez J."/>
        </authorList>
    </citation>
    <scope>NUCLEOTIDE SEQUENCE [LARGE SCALE GENOMIC DNA]</scope>
    <source>
        <strain evidence="7">Clone GOH B32 T37-40</strain>
    </source>
</reference>
<keyword evidence="4" id="KW-0520">NAD</keyword>
<dbReference type="Pfam" id="PF23282">
    <property type="entry name" value="WHD_ROQ1"/>
    <property type="match status" value="1"/>
</dbReference>
<evidence type="ECO:0000256" key="5">
    <source>
        <dbReference type="SAM" id="Coils"/>
    </source>
</evidence>
<dbReference type="SUPFAM" id="SSF52540">
    <property type="entry name" value="P-loop containing nucleoside triphosphate hydrolases"/>
    <property type="match status" value="1"/>
</dbReference>
<gene>
    <name evidence="7" type="ORF">L3X38_043553</name>
</gene>
<evidence type="ECO:0000313" key="8">
    <source>
        <dbReference type="Proteomes" id="UP001054821"/>
    </source>
</evidence>
<evidence type="ECO:0000259" key="6">
    <source>
        <dbReference type="PROSITE" id="PS50104"/>
    </source>
</evidence>
<keyword evidence="3" id="KW-0611">Plant defense</keyword>
<dbReference type="Pfam" id="PF01582">
    <property type="entry name" value="TIR"/>
    <property type="match status" value="1"/>
</dbReference>
<dbReference type="InterPro" id="IPR027417">
    <property type="entry name" value="P-loop_NTPase"/>
</dbReference>
<dbReference type="Gene3D" id="3.40.50.300">
    <property type="entry name" value="P-loop containing nucleotide triphosphate hydrolases"/>
    <property type="match status" value="1"/>
</dbReference>
<comment type="caution">
    <text evidence="7">The sequence shown here is derived from an EMBL/GenBank/DDBJ whole genome shotgun (WGS) entry which is preliminary data.</text>
</comment>
<dbReference type="EMBL" id="JAJFAZ020000008">
    <property type="protein sequence ID" value="KAI5314377.1"/>
    <property type="molecule type" value="Genomic_DNA"/>
</dbReference>
<dbReference type="Proteomes" id="UP001054821">
    <property type="component" value="Chromosome 8"/>
</dbReference>
<dbReference type="GO" id="GO:0043531">
    <property type="term" value="F:ADP binding"/>
    <property type="evidence" value="ECO:0007669"/>
    <property type="project" value="InterPro"/>
</dbReference>
<dbReference type="InterPro" id="IPR035897">
    <property type="entry name" value="Toll_tir_struct_dom_sf"/>
</dbReference>
<accession>A0AAD4YLD3</accession>
<sequence>MDSITIHGASSSSSSSPHSWTYDVFLNFRGEDTRYNFTDHLHSSLDRKGINTFMDTDELERGTYISPALLKAIQGSMISLIIFSENYASSTWCLDELAHIIQCRESKQQMVFPIFYKVDPSHVRHQRGTFGQAIANHECNFKNDMNKVLRWKAALVEAANLSGWHFLHGHESKFIHDIVEEISVRVLNDTAFNVADHPVGIESRVRHVVKLLRAGENNVCMVGIWGIGGIGKTTIARAVYNTIAHKFEGSCFLDNVREESMQHGGLVKLQKIILSKILGGKDLELAHVHEGMNVIKKRLSKKRVLIIVDDANQVDQLKKLVGRSEWFGNGSRIIITTRDKHLLTAHQVNLIYNVKELDDHEAFDLFSANAFPGERRLSDDHKKLASTVVQYARGLPLALVVLGSLLCCGSIEERLDALDGCKKIPNPDLQEALKISYNSLEDHVKEVFLDIACFFKGEDKDHVIQILEGCGLNPKYGLKVLKEKALINVNEDNSIWMHDLIEEMGKEIVRQESPLKPGKRSRLWSPEDVYQVLTEGRGTNKIKGIMIKLPRRDGIRLSSSSFSKMINLKLFINSNAHLSGEIGFLPNELRFIDWPEFSSEYLPFDSYPKKLLKLNMPRSYMSGLGEGFKSLANLKSINLESCQFLTKFPDASGFPYLKELNLNYCISLVKVHHSVGFLDKLVALSLEGCNSLTSFPTRIALKSVKNINLRGCRMLNYFPETVEKMECITFLDLSHSVITELPSSIGYLVSLEVLTLAECQNLTNLSCSIYELQHLKSVNLFRCQNLAKFPKWSADSLPTNSNISPDLRYLNLSGCKSLKEIPELPPKVERVNAAGCVSLERFAKLSSILEHKEEQMIEYVILFDCQKLCDNLAHEASKIEHNSLNKVSLCSVFLSSKQSQFLVVFPGSEVPKWFSRREDLYELSDKYEFSFEIPQNFKLENSGLAICAAVEINKELKDTIQRFEDLEDDEEDLKSAEYINSRGCRMLEHFPELLLVRMEGLTFLDLSTTAIRELPSSIRYLIRLEMLFLKECENLTNLPCSIYELKDLLSVNLSGCRNLSTFPKWTGGSLPNNSSISNLWHVRVRGCKSLQEIPELPPKVKYVDAADCISLERFAKLSSILEHKDSQMIKSVSLLNCKKLCDTLAQDVTKIENILLNEGTLCSVFLTSKQSQFDIVFPGSEVPKWFSHREDLYELIDRSEFFFQIPLNFKPENRGLAICAAAEISQTEKEITQSDFGRCYFTARIDINAETFATHSFNFKAKAMKSAHVWLLYIPFVKIVHYLSTPFMRPLSTCRVSLEHTSEGSMCCTSYGVHLVMLPQDEDLEDEETHEDLEDEYFTCEDDEDI</sequence>
<feature type="coiled-coil region" evidence="5">
    <location>
        <begin position="949"/>
        <end position="976"/>
    </location>
</feature>
<dbReference type="SUPFAM" id="SSF52058">
    <property type="entry name" value="L domain-like"/>
    <property type="match status" value="2"/>
</dbReference>
<dbReference type="GO" id="GO:0006952">
    <property type="term" value="P:defense response"/>
    <property type="evidence" value="ECO:0007669"/>
    <property type="project" value="UniProtKB-KW"/>
</dbReference>
<proteinExistence type="predicted"/>
<dbReference type="Gene3D" id="3.40.50.10140">
    <property type="entry name" value="Toll/interleukin-1 receptor homology (TIR) domain"/>
    <property type="match status" value="1"/>
</dbReference>
<keyword evidence="2" id="KW-0677">Repeat</keyword>
<organism evidence="7 8">
    <name type="scientific">Prunus dulcis</name>
    <name type="common">Almond</name>
    <name type="synonym">Amygdalus dulcis</name>
    <dbReference type="NCBI Taxonomy" id="3755"/>
    <lineage>
        <taxon>Eukaryota</taxon>
        <taxon>Viridiplantae</taxon>
        <taxon>Streptophyta</taxon>
        <taxon>Embryophyta</taxon>
        <taxon>Tracheophyta</taxon>
        <taxon>Spermatophyta</taxon>
        <taxon>Magnoliopsida</taxon>
        <taxon>eudicotyledons</taxon>
        <taxon>Gunneridae</taxon>
        <taxon>Pentapetalae</taxon>
        <taxon>rosids</taxon>
        <taxon>fabids</taxon>
        <taxon>Rosales</taxon>
        <taxon>Rosaceae</taxon>
        <taxon>Amygdaloideae</taxon>
        <taxon>Amygdaleae</taxon>
        <taxon>Prunus</taxon>
    </lineage>
</organism>
<feature type="domain" description="TIR" evidence="6">
    <location>
        <begin position="20"/>
        <end position="186"/>
    </location>
</feature>